<dbReference type="Proteomes" id="UP001642464">
    <property type="component" value="Unassembled WGS sequence"/>
</dbReference>
<dbReference type="SUPFAM" id="SSF48403">
    <property type="entry name" value="Ankyrin repeat"/>
    <property type="match status" value="1"/>
</dbReference>
<feature type="transmembrane region" description="Helical" evidence="4">
    <location>
        <begin position="133"/>
        <end position="154"/>
    </location>
</feature>
<organism evidence="5 6">
    <name type="scientific">Durusdinium trenchii</name>
    <dbReference type="NCBI Taxonomy" id="1381693"/>
    <lineage>
        <taxon>Eukaryota</taxon>
        <taxon>Sar</taxon>
        <taxon>Alveolata</taxon>
        <taxon>Dinophyceae</taxon>
        <taxon>Suessiales</taxon>
        <taxon>Symbiodiniaceae</taxon>
        <taxon>Durusdinium</taxon>
    </lineage>
</organism>
<feature type="transmembrane region" description="Helical" evidence="4">
    <location>
        <begin position="343"/>
        <end position="363"/>
    </location>
</feature>
<feature type="transmembrane region" description="Helical" evidence="4">
    <location>
        <begin position="236"/>
        <end position="257"/>
    </location>
</feature>
<comment type="caution">
    <text evidence="5">The sequence shown here is derived from an EMBL/GenBank/DDBJ whole genome shotgun (WGS) entry which is preliminary data.</text>
</comment>
<protein>
    <submittedName>
        <fullName evidence="5">Ankyrin repeat domain-containing protein 65</fullName>
    </submittedName>
</protein>
<feature type="transmembrane region" description="Helical" evidence="4">
    <location>
        <begin position="47"/>
        <end position="69"/>
    </location>
</feature>
<dbReference type="Pfam" id="PF12796">
    <property type="entry name" value="Ank_2"/>
    <property type="match status" value="1"/>
</dbReference>
<dbReference type="Gene3D" id="1.25.40.20">
    <property type="entry name" value="Ankyrin repeat-containing domain"/>
    <property type="match status" value="1"/>
</dbReference>
<dbReference type="InterPro" id="IPR036770">
    <property type="entry name" value="Ankyrin_rpt-contain_sf"/>
</dbReference>
<evidence type="ECO:0000313" key="5">
    <source>
        <dbReference type="EMBL" id="CAK9000320.1"/>
    </source>
</evidence>
<keyword evidence="2 3" id="KW-0040">ANK repeat</keyword>
<keyword evidence="4" id="KW-1133">Transmembrane helix</keyword>
<name>A0ABP0ICK2_9DINO</name>
<dbReference type="PROSITE" id="PS50088">
    <property type="entry name" value="ANK_REPEAT"/>
    <property type="match status" value="1"/>
</dbReference>
<dbReference type="InterPro" id="IPR002110">
    <property type="entry name" value="Ankyrin_rpt"/>
</dbReference>
<sequence>MAANPILWFQKQRVHAPIVRQPVAKLLPTVKQIERMRKTEKEARNQYFLAVYIVILAVTTLLGTAVMVVGPKCRQWWRSCWRSHMYERLRVSFRESRREVYSRVSPEDEGDDQGDEECPESCERAVHVTTQRLWTAGAFACTAIACTATCIYSLQSDRLDKNSGLDWELYVGLMLGGALCLLSQAVLAVLLLPKDLSFPVTAFAESAFVYLMPFVSDGFDTLKDIIFSCLCVQSDHLLLKGIGVASWIYLMVIHGILIMQDNTLAELAGCYLPALMALPADPASEDSISSCCPGLSCQHLSDMFCQLLYKQVTPTKRELLLWENVPQGVAAIFFLYFEGGSLFVGVINLAIPVGQVLATFVFFRPLRNLVAPQFGKKLSGFLSKPDFLRAQLLWEEAFEKDRELLRVALPTLLRTPRLEELVREVQTEELADSKEGFEFIQGFIEFVVKNEGVPDSNQRRDMLHEEAQKGTVVAVKVLLAATPVDATDNVGETALHKAAREGKTEVAKLLVDAKAALDAKNRSGQLACMLAALKGQSKAKVASC</sequence>
<feature type="repeat" description="ANK" evidence="3">
    <location>
        <begin position="490"/>
        <end position="522"/>
    </location>
</feature>
<keyword evidence="4" id="KW-0812">Transmembrane</keyword>
<keyword evidence="4" id="KW-0472">Membrane</keyword>
<keyword evidence="1" id="KW-0677">Repeat</keyword>
<evidence type="ECO:0000256" key="3">
    <source>
        <dbReference type="PROSITE-ProRule" id="PRU00023"/>
    </source>
</evidence>
<dbReference type="InterPro" id="IPR050889">
    <property type="entry name" value="Dendritic_Spine_Reg/Scaffold"/>
</dbReference>
<evidence type="ECO:0000256" key="2">
    <source>
        <dbReference type="ARBA" id="ARBA00023043"/>
    </source>
</evidence>
<dbReference type="EMBL" id="CAXAMM010003536">
    <property type="protein sequence ID" value="CAK9000320.1"/>
    <property type="molecule type" value="Genomic_DNA"/>
</dbReference>
<dbReference type="PANTHER" id="PTHR24166:SF48">
    <property type="entry name" value="PROTEIN VAPYRIN"/>
    <property type="match status" value="1"/>
</dbReference>
<dbReference type="PANTHER" id="PTHR24166">
    <property type="entry name" value="ROLLING PEBBLES, ISOFORM B"/>
    <property type="match status" value="1"/>
</dbReference>
<evidence type="ECO:0000313" key="6">
    <source>
        <dbReference type="Proteomes" id="UP001642464"/>
    </source>
</evidence>
<feature type="transmembrane region" description="Helical" evidence="4">
    <location>
        <begin position="169"/>
        <end position="191"/>
    </location>
</feature>
<proteinExistence type="predicted"/>
<dbReference type="PROSITE" id="PS50297">
    <property type="entry name" value="ANK_REP_REGION"/>
    <property type="match status" value="1"/>
</dbReference>
<gene>
    <name evidence="5" type="ORF">SCF082_LOCUS6448</name>
</gene>
<evidence type="ECO:0000256" key="4">
    <source>
        <dbReference type="SAM" id="Phobius"/>
    </source>
</evidence>
<dbReference type="SMART" id="SM00248">
    <property type="entry name" value="ANK"/>
    <property type="match status" value="2"/>
</dbReference>
<evidence type="ECO:0000256" key="1">
    <source>
        <dbReference type="ARBA" id="ARBA00022737"/>
    </source>
</evidence>
<accession>A0ABP0ICK2</accession>
<reference evidence="5 6" key="1">
    <citation type="submission" date="2024-02" db="EMBL/GenBank/DDBJ databases">
        <authorList>
            <person name="Chen Y."/>
            <person name="Shah S."/>
            <person name="Dougan E. K."/>
            <person name="Thang M."/>
            <person name="Chan C."/>
        </authorList>
    </citation>
    <scope>NUCLEOTIDE SEQUENCE [LARGE SCALE GENOMIC DNA]</scope>
</reference>
<keyword evidence="6" id="KW-1185">Reference proteome</keyword>